<protein>
    <submittedName>
        <fullName evidence="1">Uncharacterized protein</fullName>
    </submittedName>
</protein>
<accession>A0A6M3JQZ9</accession>
<reference evidence="1" key="1">
    <citation type="submission" date="2020-03" db="EMBL/GenBank/DDBJ databases">
        <title>The deep terrestrial virosphere.</title>
        <authorList>
            <person name="Holmfeldt K."/>
            <person name="Nilsson E."/>
            <person name="Simone D."/>
            <person name="Lopez-Fernandez M."/>
            <person name="Wu X."/>
            <person name="de Brujin I."/>
            <person name="Lundin D."/>
            <person name="Andersson A."/>
            <person name="Bertilsson S."/>
            <person name="Dopson M."/>
        </authorList>
    </citation>
    <scope>NUCLEOTIDE SEQUENCE</scope>
    <source>
        <strain evidence="1">MM415A03163</strain>
    </source>
</reference>
<proteinExistence type="predicted"/>
<organism evidence="1">
    <name type="scientific">viral metagenome</name>
    <dbReference type="NCBI Taxonomy" id="1070528"/>
    <lineage>
        <taxon>unclassified sequences</taxon>
        <taxon>metagenomes</taxon>
        <taxon>organismal metagenomes</taxon>
    </lineage>
</organism>
<gene>
    <name evidence="1" type="ORF">MM415A03163_0012</name>
</gene>
<dbReference type="EMBL" id="MT141876">
    <property type="protein sequence ID" value="QJA71482.1"/>
    <property type="molecule type" value="Genomic_DNA"/>
</dbReference>
<evidence type="ECO:0000313" key="1">
    <source>
        <dbReference type="EMBL" id="QJA71482.1"/>
    </source>
</evidence>
<sequence length="60" mass="7036">MPKFLLLDSCHLCGHCRWSWENGWFCVHPKWDHEEGGCRSLKNEPELPDWCPLPEAEVEG</sequence>
<dbReference type="AlphaFoldDB" id="A0A6M3JQZ9"/>
<name>A0A6M3JQZ9_9ZZZZ</name>